<dbReference type="Pfam" id="PF22936">
    <property type="entry name" value="Pol_BBD"/>
    <property type="match status" value="1"/>
</dbReference>
<evidence type="ECO:0000259" key="1">
    <source>
        <dbReference type="Pfam" id="PF22936"/>
    </source>
</evidence>
<protein>
    <recommendedName>
        <fullName evidence="1">Retrovirus-related Pol polyprotein from transposon TNT 1-94-like beta-barrel domain-containing protein</fullName>
    </recommendedName>
</protein>
<name>A0A2G2X6J7_CAPBA</name>
<evidence type="ECO:0000313" key="2">
    <source>
        <dbReference type="EMBL" id="PHT53093.1"/>
    </source>
</evidence>
<evidence type="ECO:0000313" key="3">
    <source>
        <dbReference type="Proteomes" id="UP000224567"/>
    </source>
</evidence>
<dbReference type="AlphaFoldDB" id="A0A2G2X6J7"/>
<reference evidence="3" key="2">
    <citation type="journal article" date="2017" name="J. Anim. Genet.">
        <title>Multiple reference genome sequences of hot pepper reveal the massive evolution of plant disease resistance genes by retroduplication.</title>
        <authorList>
            <person name="Kim S."/>
            <person name="Park J."/>
            <person name="Yeom S.-I."/>
            <person name="Kim Y.-M."/>
            <person name="Seo E."/>
            <person name="Kim K.-T."/>
            <person name="Kim M.-S."/>
            <person name="Lee J.M."/>
            <person name="Cheong K."/>
            <person name="Shin H.-S."/>
            <person name="Kim S.-B."/>
            <person name="Han K."/>
            <person name="Lee J."/>
            <person name="Park M."/>
            <person name="Lee H.-A."/>
            <person name="Lee H.-Y."/>
            <person name="Lee Y."/>
            <person name="Oh S."/>
            <person name="Lee J.H."/>
            <person name="Choi E."/>
            <person name="Choi E."/>
            <person name="Lee S.E."/>
            <person name="Jeon J."/>
            <person name="Kim H."/>
            <person name="Choi G."/>
            <person name="Song H."/>
            <person name="Lee J."/>
            <person name="Lee S.-C."/>
            <person name="Kwon J.-K."/>
            <person name="Lee H.-Y."/>
            <person name="Koo N."/>
            <person name="Hong Y."/>
            <person name="Kim R.W."/>
            <person name="Kang W.-H."/>
            <person name="Huh J.H."/>
            <person name="Kang B.-C."/>
            <person name="Yang T.-J."/>
            <person name="Lee Y.-H."/>
            <person name="Bennetzen J.L."/>
            <person name="Choi D."/>
        </authorList>
    </citation>
    <scope>NUCLEOTIDE SEQUENCE [LARGE SCALE GENOMIC DNA]</scope>
    <source>
        <strain evidence="3">cv. PBC81</strain>
    </source>
</reference>
<gene>
    <name evidence="2" type="ORF">CQW23_07555</name>
</gene>
<comment type="caution">
    <text evidence="2">The sequence shown here is derived from an EMBL/GenBank/DDBJ whole genome shotgun (WGS) entry which is preliminary data.</text>
</comment>
<dbReference type="Proteomes" id="UP000224567">
    <property type="component" value="Unassembled WGS sequence"/>
</dbReference>
<organism evidence="2 3">
    <name type="scientific">Capsicum baccatum</name>
    <name type="common">Peruvian pepper</name>
    <dbReference type="NCBI Taxonomy" id="33114"/>
    <lineage>
        <taxon>Eukaryota</taxon>
        <taxon>Viridiplantae</taxon>
        <taxon>Streptophyta</taxon>
        <taxon>Embryophyta</taxon>
        <taxon>Tracheophyta</taxon>
        <taxon>Spermatophyta</taxon>
        <taxon>Magnoliopsida</taxon>
        <taxon>eudicotyledons</taxon>
        <taxon>Gunneridae</taxon>
        <taxon>Pentapetalae</taxon>
        <taxon>asterids</taxon>
        <taxon>lamiids</taxon>
        <taxon>Solanales</taxon>
        <taxon>Solanaceae</taxon>
        <taxon>Solanoideae</taxon>
        <taxon>Capsiceae</taxon>
        <taxon>Capsicum</taxon>
    </lineage>
</organism>
<dbReference type="OrthoDB" id="1736601at2759"/>
<sequence>MQSQCYYCHIKDHIRFDCPKLKNKRKYKKNEHWDSDTADEIDGEIFLTTDNFCSNNEWILDSVCSSHIYPNKDLFSTYNSVEDRVVLVDNNVSCKIIEKVMALMRFDDANMASDLKHVLCENGDRSPAKLSQFWL</sequence>
<dbReference type="InterPro" id="IPR054722">
    <property type="entry name" value="PolX-like_BBD"/>
</dbReference>
<keyword evidence="3" id="KW-1185">Reference proteome</keyword>
<reference evidence="2 3" key="1">
    <citation type="journal article" date="2017" name="Genome Biol.">
        <title>New reference genome sequences of hot pepper reveal the massive evolution of plant disease-resistance genes by retroduplication.</title>
        <authorList>
            <person name="Kim S."/>
            <person name="Park J."/>
            <person name="Yeom S.I."/>
            <person name="Kim Y.M."/>
            <person name="Seo E."/>
            <person name="Kim K.T."/>
            <person name="Kim M.S."/>
            <person name="Lee J.M."/>
            <person name="Cheong K."/>
            <person name="Shin H.S."/>
            <person name="Kim S.B."/>
            <person name="Han K."/>
            <person name="Lee J."/>
            <person name="Park M."/>
            <person name="Lee H.A."/>
            <person name="Lee H.Y."/>
            <person name="Lee Y."/>
            <person name="Oh S."/>
            <person name="Lee J.H."/>
            <person name="Choi E."/>
            <person name="Choi E."/>
            <person name="Lee S.E."/>
            <person name="Jeon J."/>
            <person name="Kim H."/>
            <person name="Choi G."/>
            <person name="Song H."/>
            <person name="Lee J."/>
            <person name="Lee S.C."/>
            <person name="Kwon J.K."/>
            <person name="Lee H.Y."/>
            <person name="Koo N."/>
            <person name="Hong Y."/>
            <person name="Kim R.W."/>
            <person name="Kang W.H."/>
            <person name="Huh J.H."/>
            <person name="Kang B.C."/>
            <person name="Yang T.J."/>
            <person name="Lee Y.H."/>
            <person name="Bennetzen J.L."/>
            <person name="Choi D."/>
        </authorList>
    </citation>
    <scope>NUCLEOTIDE SEQUENCE [LARGE SCALE GENOMIC DNA]</scope>
    <source>
        <strain evidence="3">cv. PBC81</strain>
    </source>
</reference>
<proteinExistence type="predicted"/>
<dbReference type="EMBL" id="MLFT02000003">
    <property type="protein sequence ID" value="PHT53093.1"/>
    <property type="molecule type" value="Genomic_DNA"/>
</dbReference>
<feature type="domain" description="Retrovirus-related Pol polyprotein from transposon TNT 1-94-like beta-barrel" evidence="1">
    <location>
        <begin position="58"/>
        <end position="119"/>
    </location>
</feature>
<accession>A0A2G2X6J7</accession>